<dbReference type="InterPro" id="IPR058920">
    <property type="entry name" value="PAP-OAS1-bd-rel"/>
</dbReference>
<dbReference type="Pfam" id="PF26180">
    <property type="entry name" value="PAP-OAS1"/>
    <property type="match status" value="1"/>
</dbReference>
<dbReference type="InterPro" id="IPR043519">
    <property type="entry name" value="NT_sf"/>
</dbReference>
<dbReference type="SUPFAM" id="SSF81631">
    <property type="entry name" value="PAP/OAS1 substrate-binding domain"/>
    <property type="match status" value="1"/>
</dbReference>
<accession>A0A7J7DYZ5</accession>
<dbReference type="SUPFAM" id="SSF81301">
    <property type="entry name" value="Nucleotidyltransferase"/>
    <property type="match status" value="1"/>
</dbReference>
<dbReference type="AlphaFoldDB" id="A0A7J7DYZ5"/>
<evidence type="ECO:0000259" key="2">
    <source>
        <dbReference type="Pfam" id="PF22600"/>
    </source>
</evidence>
<dbReference type="CDD" id="cd05402">
    <property type="entry name" value="NT_PAP_TUTase"/>
    <property type="match status" value="1"/>
</dbReference>
<protein>
    <recommendedName>
        <fullName evidence="6">NT domain of poly(A) polymerase and terminal uridylyl transferase-containing protein</fullName>
    </recommendedName>
</protein>
<dbReference type="PANTHER" id="PTHR45979:SF31">
    <property type="entry name" value="POLYMERASE NUCLEOTIDYL TRANSFERASE DOMAIN-CONTAINING PROTEIN"/>
    <property type="match status" value="1"/>
</dbReference>
<keyword evidence="5" id="KW-1185">Reference proteome</keyword>
<dbReference type="Gene3D" id="1.10.1410.10">
    <property type="match status" value="1"/>
</dbReference>
<name>A0A7J7DYZ5_TRIWF</name>
<feature type="region of interest" description="Disordered" evidence="1">
    <location>
        <begin position="602"/>
        <end position="647"/>
    </location>
</feature>
<proteinExistence type="predicted"/>
<gene>
    <name evidence="4" type="ORF">HS088_TW02G00319</name>
</gene>
<dbReference type="PANTHER" id="PTHR45979">
    <property type="entry name" value="PAP/OAS1 SUBSTRATE-BINDING DOMAIN SUPERFAMILY"/>
    <property type="match status" value="1"/>
</dbReference>
<dbReference type="OrthoDB" id="273917at2759"/>
<evidence type="ECO:0000313" key="5">
    <source>
        <dbReference type="Proteomes" id="UP000593562"/>
    </source>
</evidence>
<dbReference type="InterPro" id="IPR058921">
    <property type="entry name" value="PAP/OAS1-rel"/>
</dbReference>
<dbReference type="EMBL" id="JAAARO010000002">
    <property type="protein sequence ID" value="KAF5751306.1"/>
    <property type="molecule type" value="Genomic_DNA"/>
</dbReference>
<organism evidence="4 5">
    <name type="scientific">Tripterygium wilfordii</name>
    <name type="common">Thunder God vine</name>
    <dbReference type="NCBI Taxonomy" id="458696"/>
    <lineage>
        <taxon>Eukaryota</taxon>
        <taxon>Viridiplantae</taxon>
        <taxon>Streptophyta</taxon>
        <taxon>Embryophyta</taxon>
        <taxon>Tracheophyta</taxon>
        <taxon>Spermatophyta</taxon>
        <taxon>Magnoliopsida</taxon>
        <taxon>eudicotyledons</taxon>
        <taxon>Gunneridae</taxon>
        <taxon>Pentapetalae</taxon>
        <taxon>rosids</taxon>
        <taxon>fabids</taxon>
        <taxon>Celastrales</taxon>
        <taxon>Celastraceae</taxon>
        <taxon>Tripterygium</taxon>
    </lineage>
</organism>
<evidence type="ECO:0008006" key="6">
    <source>
        <dbReference type="Google" id="ProtNLM"/>
    </source>
</evidence>
<dbReference type="Gene3D" id="3.30.460.10">
    <property type="entry name" value="Beta Polymerase, domain 2"/>
    <property type="match status" value="1"/>
</dbReference>
<feature type="domain" description="PAP/OAS1 substrate-binding-related" evidence="3">
    <location>
        <begin position="183"/>
        <end position="375"/>
    </location>
</feature>
<evidence type="ECO:0000256" key="1">
    <source>
        <dbReference type="SAM" id="MobiDB-lite"/>
    </source>
</evidence>
<feature type="compositionally biased region" description="Polar residues" evidence="1">
    <location>
        <begin position="633"/>
        <end position="643"/>
    </location>
</feature>
<dbReference type="InParanoid" id="A0A7J7DYZ5"/>
<dbReference type="InterPro" id="IPR054708">
    <property type="entry name" value="MTPAP-like_central"/>
</dbReference>
<evidence type="ECO:0000259" key="3">
    <source>
        <dbReference type="Pfam" id="PF26180"/>
    </source>
</evidence>
<dbReference type="Pfam" id="PF22600">
    <property type="entry name" value="MTPAP-like_central"/>
    <property type="match status" value="1"/>
</dbReference>
<reference evidence="4 5" key="1">
    <citation type="journal article" date="2020" name="Nat. Commun.">
        <title>Genome of Tripterygium wilfordii and identification of cytochrome P450 involved in triptolide biosynthesis.</title>
        <authorList>
            <person name="Tu L."/>
            <person name="Su P."/>
            <person name="Zhang Z."/>
            <person name="Gao L."/>
            <person name="Wang J."/>
            <person name="Hu T."/>
            <person name="Zhou J."/>
            <person name="Zhang Y."/>
            <person name="Zhao Y."/>
            <person name="Liu Y."/>
            <person name="Song Y."/>
            <person name="Tong Y."/>
            <person name="Lu Y."/>
            <person name="Yang J."/>
            <person name="Xu C."/>
            <person name="Jia M."/>
            <person name="Peters R.J."/>
            <person name="Huang L."/>
            <person name="Gao W."/>
        </authorList>
    </citation>
    <scope>NUCLEOTIDE SEQUENCE [LARGE SCALE GENOMIC DNA]</scope>
    <source>
        <strain evidence="5">cv. XIE 37</strain>
        <tissue evidence="4">Leaf</tissue>
    </source>
</reference>
<dbReference type="Proteomes" id="UP000593562">
    <property type="component" value="Unassembled WGS sequence"/>
</dbReference>
<comment type="caution">
    <text evidence="4">The sequence shown here is derived from an EMBL/GenBank/DDBJ whole genome shotgun (WGS) entry which is preliminary data.</text>
</comment>
<feature type="domain" description="Poly(A) RNA polymerase mitochondrial-like central palm" evidence="2">
    <location>
        <begin position="51"/>
        <end position="171"/>
    </location>
</feature>
<evidence type="ECO:0000313" key="4">
    <source>
        <dbReference type="EMBL" id="KAF5751306.1"/>
    </source>
</evidence>
<sequence>MGYSQFCSFARENVCVSGHGLLCSASAASVSNPDTAAVAADCWKRAERTAREILAKIQPNVEADQKRMDVIHYVQGLINYYLGCEVFAYGSVPLKTYLPDGDIDLTAINGLAVEESLVSNVHAVLKWEEQNRACPYEVRDVHCIDAEVKLVKCLVENIVVDVSFNQLGGLRTLCFLEEVDCLIGKDHLFKRSIILIKAWCYYESRILGAHHGLISTYALETMVLYIFHLFHSSLNGPLAVLYKFLDYFCKFDWENYCISLNGPVHKSSLPDIVVASLENGGDDALISKEFLERCANVFSFPSQVIEANSRTFSQKYLNIIDPLKENNNLGRSVNQANFCRIRSAFGRGACKLGEILLLSSERIADELSTFFANTLDRHGSSDCSDHQASALHFRPGDSDRKSSSSCSDMGSDDKYLKPLIADYNTNALSQYFLARDVNELSGQSRQSPHLSFPSLFKEQGIMGNTTHFREINVNSLVEDEDITPLSSGLSISATTVTENLSPSARDMDLAVLDLCGDYHNLIQSVPYGPHCHSCFVSATPLPSPPLSPLLPNENSWGTVHQSPQFNKNGHSQFYPGNTSFGSDGKNKSRGIGTYFPKAILNRWNRDKPSSGKGRKVALGNNTQLNRRPRNDDSTVVTQETNMSGERGHELSLEEYPLLGGGKAGSSENLPSHLSGVSVWGCSHANGFSNNSEKSKSVSDIKELKMQGFPMVEEINPLESVMSCIEQCASSFAESSIESPKPVLLNNTERLEEQSYHLRDEVDFPPLGR</sequence>